<dbReference type="PANTHER" id="PTHR32108">
    <property type="entry name" value="DNA-DIRECTED RNA POLYMERASE SUBUNIT ALPHA"/>
    <property type="match status" value="1"/>
</dbReference>
<dbReference type="EMBL" id="QJKJ01006858">
    <property type="protein sequence ID" value="RDX85174.1"/>
    <property type="molecule type" value="Genomic_DNA"/>
</dbReference>
<dbReference type="PANTHER" id="PTHR32108:SF9">
    <property type="entry name" value="REVERSE TRANSCRIPTASE RNASE H-LIKE DOMAIN-CONTAINING PROTEIN"/>
    <property type="match status" value="1"/>
</dbReference>
<protein>
    <submittedName>
        <fullName evidence="1">Uncharacterized protein</fullName>
    </submittedName>
</protein>
<accession>A0A371G3N3</accession>
<comment type="caution">
    <text evidence="1">The sequence shown here is derived from an EMBL/GenBank/DDBJ whole genome shotgun (WGS) entry which is preliminary data.</text>
</comment>
<keyword evidence="2" id="KW-1185">Reference proteome</keyword>
<gene>
    <name evidence="1" type="ORF">CR513_33670</name>
</gene>
<sequence>MVTMFIDILPSPYYDKVVGNVASNFVDHMMVGERIELGIRWGKFSQTNSRAGFIKKPIFEKKKGEINAVLVEPIFPQGKANILSYPTQIHIGPKLAVAYTNQPTSNRQYKASATRYKKATQDIDPDSHALYKVKPLQPPYPRSYDPTLGVTTTATERCWSLKHKVQDLLDGGLLGFPSRPVYNNNAIPWRYPTTTPPTTQEDPTPKVTNIAGAREVTESKRNFALEGLQGKNLTLEKKGKAVEAPKIVVIKEEAIEFLKLICHNTHVAQDIMLEKFEGIISNITTSRHLSFSEDEVLAKGRSHNQPLHIAVKCDNYMIARMLIDNVSSLNVMPKATLDKLYCSSATLKNRPVMVRAFGRSK</sequence>
<organism evidence="1 2">
    <name type="scientific">Mucuna pruriens</name>
    <name type="common">Velvet bean</name>
    <name type="synonym">Dolichos pruriens</name>
    <dbReference type="NCBI Taxonomy" id="157652"/>
    <lineage>
        <taxon>Eukaryota</taxon>
        <taxon>Viridiplantae</taxon>
        <taxon>Streptophyta</taxon>
        <taxon>Embryophyta</taxon>
        <taxon>Tracheophyta</taxon>
        <taxon>Spermatophyta</taxon>
        <taxon>Magnoliopsida</taxon>
        <taxon>eudicotyledons</taxon>
        <taxon>Gunneridae</taxon>
        <taxon>Pentapetalae</taxon>
        <taxon>rosids</taxon>
        <taxon>fabids</taxon>
        <taxon>Fabales</taxon>
        <taxon>Fabaceae</taxon>
        <taxon>Papilionoideae</taxon>
        <taxon>50 kb inversion clade</taxon>
        <taxon>NPAAA clade</taxon>
        <taxon>indigoferoid/millettioid clade</taxon>
        <taxon>Phaseoleae</taxon>
        <taxon>Mucuna</taxon>
    </lineage>
</organism>
<evidence type="ECO:0000313" key="2">
    <source>
        <dbReference type="Proteomes" id="UP000257109"/>
    </source>
</evidence>
<name>A0A371G3N3_MUCPR</name>
<dbReference type="AlphaFoldDB" id="A0A371G3N3"/>
<evidence type="ECO:0000313" key="1">
    <source>
        <dbReference type="EMBL" id="RDX85174.1"/>
    </source>
</evidence>
<dbReference type="Proteomes" id="UP000257109">
    <property type="component" value="Unassembled WGS sequence"/>
</dbReference>
<reference evidence="1" key="1">
    <citation type="submission" date="2018-05" db="EMBL/GenBank/DDBJ databases">
        <title>Draft genome of Mucuna pruriens seed.</title>
        <authorList>
            <person name="Nnadi N.E."/>
            <person name="Vos R."/>
            <person name="Hasami M.H."/>
            <person name="Devisetty U.K."/>
            <person name="Aguiy J.C."/>
        </authorList>
    </citation>
    <scope>NUCLEOTIDE SEQUENCE [LARGE SCALE GENOMIC DNA]</scope>
    <source>
        <strain evidence="1">JCA_2017</strain>
    </source>
</reference>
<feature type="non-terminal residue" evidence="1">
    <location>
        <position position="1"/>
    </location>
</feature>
<proteinExistence type="predicted"/>